<dbReference type="OMA" id="GNHAYSA"/>
<reference evidence="2 3" key="1">
    <citation type="journal article" date="2018" name="Nat. Ecol. Evol.">
        <title>Genomic signatures of mitonuclear coevolution across populations of Tigriopus californicus.</title>
        <authorList>
            <person name="Barreto F.S."/>
            <person name="Watson E.T."/>
            <person name="Lima T.G."/>
            <person name="Willett C.S."/>
            <person name="Edmands S."/>
            <person name="Li W."/>
            <person name="Burton R.S."/>
        </authorList>
    </citation>
    <scope>NUCLEOTIDE SEQUENCE [LARGE SCALE GENOMIC DNA]</scope>
    <source>
        <strain evidence="2 3">San Diego</strain>
    </source>
</reference>
<dbReference type="AlphaFoldDB" id="A0A553NF45"/>
<evidence type="ECO:0000313" key="3">
    <source>
        <dbReference type="Proteomes" id="UP000318571"/>
    </source>
</evidence>
<comment type="caution">
    <text evidence="2">The sequence shown here is derived from an EMBL/GenBank/DDBJ whole genome shotgun (WGS) entry which is preliminary data.</text>
</comment>
<proteinExistence type="predicted"/>
<dbReference type="SMART" id="SM00822">
    <property type="entry name" value="PKS_KR"/>
    <property type="match status" value="1"/>
</dbReference>
<dbReference type="STRING" id="6832.A0A553NF45"/>
<dbReference type="Pfam" id="PF13561">
    <property type="entry name" value="adh_short_C2"/>
    <property type="match status" value="1"/>
</dbReference>
<dbReference type="Gene3D" id="3.40.50.720">
    <property type="entry name" value="NAD(P)-binding Rossmann-like Domain"/>
    <property type="match status" value="1"/>
</dbReference>
<accession>A0A553NF45</accession>
<dbReference type="PRINTS" id="PR00081">
    <property type="entry name" value="GDHRDH"/>
</dbReference>
<dbReference type="FunFam" id="3.40.50.720:FF:000084">
    <property type="entry name" value="Short-chain dehydrogenase reductase"/>
    <property type="match status" value="1"/>
</dbReference>
<dbReference type="PANTHER" id="PTHR43975:SF2">
    <property type="entry name" value="EG:BACR7A4.14 PROTEIN-RELATED"/>
    <property type="match status" value="1"/>
</dbReference>
<evidence type="ECO:0000313" key="2">
    <source>
        <dbReference type="EMBL" id="TRY64035.1"/>
    </source>
</evidence>
<organism evidence="2 3">
    <name type="scientific">Tigriopus californicus</name>
    <name type="common">Marine copepod</name>
    <dbReference type="NCBI Taxonomy" id="6832"/>
    <lineage>
        <taxon>Eukaryota</taxon>
        <taxon>Metazoa</taxon>
        <taxon>Ecdysozoa</taxon>
        <taxon>Arthropoda</taxon>
        <taxon>Crustacea</taxon>
        <taxon>Multicrustacea</taxon>
        <taxon>Hexanauplia</taxon>
        <taxon>Copepoda</taxon>
        <taxon>Harpacticoida</taxon>
        <taxon>Harpacticidae</taxon>
        <taxon>Tigriopus</taxon>
    </lineage>
</organism>
<dbReference type="EMBL" id="VCGU01000458">
    <property type="protein sequence ID" value="TRY64035.1"/>
    <property type="molecule type" value="Genomic_DNA"/>
</dbReference>
<protein>
    <recommendedName>
        <fullName evidence="1">Ketoreductase domain-containing protein</fullName>
    </recommendedName>
</protein>
<name>A0A553NF45_TIGCA</name>
<gene>
    <name evidence="2" type="ORF">TCAL_12292</name>
</gene>
<dbReference type="InterPro" id="IPR002347">
    <property type="entry name" value="SDR_fam"/>
</dbReference>
<keyword evidence="3" id="KW-1185">Reference proteome</keyword>
<dbReference type="PANTHER" id="PTHR43975">
    <property type="entry name" value="ZGC:101858"/>
    <property type="match status" value="1"/>
</dbReference>
<dbReference type="NCBIfam" id="NF005559">
    <property type="entry name" value="PRK07231.1"/>
    <property type="match status" value="1"/>
</dbReference>
<dbReference type="SUPFAM" id="SSF51735">
    <property type="entry name" value="NAD(P)-binding Rossmann-fold domains"/>
    <property type="match status" value="1"/>
</dbReference>
<feature type="domain" description="Ketoreductase" evidence="1">
    <location>
        <begin position="9"/>
        <end position="188"/>
    </location>
</feature>
<dbReference type="OrthoDB" id="47007at2759"/>
<dbReference type="Proteomes" id="UP000318571">
    <property type="component" value="Chromosome 10"/>
</dbReference>
<evidence type="ECO:0000259" key="1">
    <source>
        <dbReference type="SMART" id="SM00822"/>
    </source>
</evidence>
<sequence length="258" mass="26931">MNTSNFKGKVILITGASSGIGAGTAKHFAALGAKLVLIARNEAKLQETASECRTAGAENVLVSPHDLGIAEECVKAVENTVSHFGGLDVLVNSAGMLVKGDTASGSIEDFDKCMNLNARSAFILSQAAIPHLMKTKGNIVHISSVCGLRPFPGVLAYCMSKAALDQLVRSSALELAPQGVRVNAVNPGVILTEIHKQVGMNDVELAIFVERIQKSHALGRVGTVDEVAKAVAYLASEDASFVTGVTFSIDGGRNIMSV</sequence>
<dbReference type="InterPro" id="IPR036291">
    <property type="entry name" value="NAD(P)-bd_dom_sf"/>
</dbReference>
<dbReference type="PRINTS" id="PR00080">
    <property type="entry name" value="SDRFAMILY"/>
</dbReference>
<dbReference type="InterPro" id="IPR057326">
    <property type="entry name" value="KR_dom"/>
</dbReference>